<dbReference type="AlphaFoldDB" id="A0A7I9YQ54"/>
<proteinExistence type="predicted"/>
<dbReference type="Proteomes" id="UP000465360">
    <property type="component" value="Unassembled WGS sequence"/>
</dbReference>
<sequence length="115" mass="12605">MLVSPGATHESLEHEDETGGQSGVSDDCPLWRLAIDYRRTARSTVTRDSKEVMRTHSDGTVAVRGVRSGRTEMPLPECACQCQSNQNVAVRSIGSAERPGKVLNEANVNFLYWIG</sequence>
<reference evidence="2 3" key="1">
    <citation type="journal article" date="2019" name="Emerg. Microbes Infect.">
        <title>Comprehensive subspecies identification of 175 nontuberculous mycobacteria species based on 7547 genomic profiles.</title>
        <authorList>
            <person name="Matsumoto Y."/>
            <person name="Kinjo T."/>
            <person name="Motooka D."/>
            <person name="Nabeya D."/>
            <person name="Jung N."/>
            <person name="Uechi K."/>
            <person name="Horii T."/>
            <person name="Iida T."/>
            <person name="Fujita J."/>
            <person name="Nakamura S."/>
        </authorList>
    </citation>
    <scope>NUCLEOTIDE SEQUENCE [LARGE SCALE GENOMIC DNA]</scope>
    <source>
        <strain evidence="2 3">JCM 30725</strain>
    </source>
</reference>
<accession>A0A7I9YQ54</accession>
<protein>
    <submittedName>
        <fullName evidence="2">Uncharacterized protein</fullName>
    </submittedName>
</protein>
<keyword evidence="3" id="KW-1185">Reference proteome</keyword>
<gene>
    <name evidence="2" type="ORF">MBOU_28530</name>
</gene>
<evidence type="ECO:0000256" key="1">
    <source>
        <dbReference type="SAM" id="MobiDB-lite"/>
    </source>
</evidence>
<comment type="caution">
    <text evidence="2">The sequence shown here is derived from an EMBL/GenBank/DDBJ whole genome shotgun (WGS) entry which is preliminary data.</text>
</comment>
<feature type="region of interest" description="Disordered" evidence="1">
    <location>
        <begin position="1"/>
        <end position="27"/>
    </location>
</feature>
<name>A0A7I9YQ54_MYCBU</name>
<evidence type="ECO:0000313" key="3">
    <source>
        <dbReference type="Proteomes" id="UP000465360"/>
    </source>
</evidence>
<evidence type="ECO:0000313" key="2">
    <source>
        <dbReference type="EMBL" id="GFG90811.1"/>
    </source>
</evidence>
<dbReference type="EMBL" id="BLKZ01000001">
    <property type="protein sequence ID" value="GFG90811.1"/>
    <property type="molecule type" value="Genomic_DNA"/>
</dbReference>
<organism evidence="2 3">
    <name type="scientific">Mycobacterium bourgelatii</name>
    <dbReference type="NCBI Taxonomy" id="1273442"/>
    <lineage>
        <taxon>Bacteria</taxon>
        <taxon>Bacillati</taxon>
        <taxon>Actinomycetota</taxon>
        <taxon>Actinomycetes</taxon>
        <taxon>Mycobacteriales</taxon>
        <taxon>Mycobacteriaceae</taxon>
        <taxon>Mycobacterium</taxon>
    </lineage>
</organism>